<organism evidence="7 8">
    <name type="scientific">Tetradesmus obliquus</name>
    <name type="common">Green alga</name>
    <name type="synonym">Acutodesmus obliquus</name>
    <dbReference type="NCBI Taxonomy" id="3088"/>
    <lineage>
        <taxon>Eukaryota</taxon>
        <taxon>Viridiplantae</taxon>
        <taxon>Chlorophyta</taxon>
        <taxon>core chlorophytes</taxon>
        <taxon>Chlorophyceae</taxon>
        <taxon>CS clade</taxon>
        <taxon>Sphaeropleales</taxon>
        <taxon>Scenedesmaceae</taxon>
        <taxon>Tetradesmus</taxon>
    </lineage>
</organism>
<dbReference type="InterPro" id="IPR002794">
    <property type="entry name" value="DUF92_TMEM19"/>
</dbReference>
<dbReference type="PANTHER" id="PTHR13353:SF14">
    <property type="entry name" value="PROTEIN PGR"/>
    <property type="match status" value="1"/>
</dbReference>
<keyword evidence="4 6" id="KW-1133">Transmembrane helix</keyword>
<dbReference type="PANTHER" id="PTHR13353">
    <property type="entry name" value="TRANSMEMBRANE PROTEIN 19"/>
    <property type="match status" value="1"/>
</dbReference>
<feature type="transmembrane region" description="Helical" evidence="6">
    <location>
        <begin position="260"/>
        <end position="280"/>
    </location>
</feature>
<evidence type="ECO:0000256" key="3">
    <source>
        <dbReference type="ARBA" id="ARBA00022692"/>
    </source>
</evidence>
<keyword evidence="3 6" id="KW-0812">Transmembrane</keyword>
<evidence type="ECO:0000256" key="5">
    <source>
        <dbReference type="ARBA" id="ARBA00023136"/>
    </source>
</evidence>
<dbReference type="GO" id="GO:0016020">
    <property type="term" value="C:membrane"/>
    <property type="evidence" value="ECO:0007669"/>
    <property type="project" value="UniProtKB-SubCell"/>
</dbReference>
<evidence type="ECO:0000313" key="7">
    <source>
        <dbReference type="EMBL" id="SZX74742.1"/>
    </source>
</evidence>
<name>A0A383WC28_TETOB</name>
<evidence type="ECO:0000256" key="6">
    <source>
        <dbReference type="SAM" id="Phobius"/>
    </source>
</evidence>
<feature type="transmembrane region" description="Helical" evidence="6">
    <location>
        <begin position="156"/>
        <end position="176"/>
    </location>
</feature>
<protein>
    <recommendedName>
        <fullName evidence="9">Transmembrane protein 19</fullName>
    </recommendedName>
</protein>
<comment type="subcellular location">
    <subcellularLocation>
        <location evidence="1">Membrane</location>
        <topology evidence="1">Multi-pass membrane protein</topology>
    </subcellularLocation>
</comment>
<evidence type="ECO:0000256" key="2">
    <source>
        <dbReference type="ARBA" id="ARBA00009012"/>
    </source>
</evidence>
<proteinExistence type="inferred from homology"/>
<keyword evidence="8" id="KW-1185">Reference proteome</keyword>
<accession>A0A383WC28</accession>
<evidence type="ECO:0000256" key="4">
    <source>
        <dbReference type="ARBA" id="ARBA00022989"/>
    </source>
</evidence>
<evidence type="ECO:0000313" key="8">
    <source>
        <dbReference type="Proteomes" id="UP000256970"/>
    </source>
</evidence>
<dbReference type="EMBL" id="FNXT01001221">
    <property type="protein sequence ID" value="SZX74742.1"/>
    <property type="molecule type" value="Genomic_DNA"/>
</dbReference>
<dbReference type="STRING" id="3088.A0A383WC28"/>
<evidence type="ECO:0000256" key="1">
    <source>
        <dbReference type="ARBA" id="ARBA00004141"/>
    </source>
</evidence>
<sequence length="288" mass="28841">MAKRGIKRKSLSPSGAVAAFIVGLLHMGCDYTFGAVLIAFFLSSSKLTHLSQERKAACDASFRLGGQRGASQVLCNSAGGALAAAAAAAAAAWSGGSSSQQGQVLQLLAWSAFLGHYACCCADTWASELGMLSSSRPRLLSSMAAVPPGTNGGVTLLGLAAGAAGGLAMGAVAWVVGRLSGELPPGLGQAASPAAAACQGAGFWLGLGIGAGCAGSLIDSLLGATLQYSGWCSRTHRVVAQAAPHVQHISGKPILSNNQVNALAALSTSAGCVAFAWWWLSAGQVLHY</sequence>
<dbReference type="Proteomes" id="UP000256970">
    <property type="component" value="Unassembled WGS sequence"/>
</dbReference>
<comment type="similarity">
    <text evidence="2">Belongs to the TMEM19 family.</text>
</comment>
<evidence type="ECO:0008006" key="9">
    <source>
        <dbReference type="Google" id="ProtNLM"/>
    </source>
</evidence>
<dbReference type="AlphaFoldDB" id="A0A383WC28"/>
<dbReference type="Pfam" id="PF01940">
    <property type="entry name" value="DUF92"/>
    <property type="match status" value="1"/>
</dbReference>
<keyword evidence="5 6" id="KW-0472">Membrane</keyword>
<reference evidence="7 8" key="1">
    <citation type="submission" date="2016-10" db="EMBL/GenBank/DDBJ databases">
        <authorList>
            <person name="Cai Z."/>
        </authorList>
    </citation>
    <scope>NUCLEOTIDE SEQUENCE [LARGE SCALE GENOMIC DNA]</scope>
</reference>
<gene>
    <name evidence="7" type="ORF">BQ4739_LOCUS15060</name>
</gene>
<feature type="transmembrane region" description="Helical" evidence="6">
    <location>
        <begin position="16"/>
        <end position="42"/>
    </location>
</feature>